<gene>
    <name evidence="2" type="ORF">ODALV1_LOCUS6201</name>
</gene>
<keyword evidence="3" id="KW-1185">Reference proteome</keyword>
<reference evidence="2 3" key="1">
    <citation type="submission" date="2024-08" db="EMBL/GenBank/DDBJ databases">
        <authorList>
            <person name="Cucini C."/>
            <person name="Frati F."/>
        </authorList>
    </citation>
    <scope>NUCLEOTIDE SEQUENCE [LARGE SCALE GENOMIC DNA]</scope>
</reference>
<name>A0ABP1Q1B5_9HEXA</name>
<accession>A0ABP1Q1B5</accession>
<evidence type="ECO:0000313" key="2">
    <source>
        <dbReference type="EMBL" id="CAL8085706.1"/>
    </source>
</evidence>
<sequence length="247" mass="28520">MALTYIFFIWSLIFVFMGDSADSQATCGLEGITSTPENRFRLPIVSDNIVNRTLIWQHRFFGAVARTSSEAHPHFQYIDATHTSSYYRFYSNARTRHFTTDMNSREIHRNTTIHCQDGTSSAYFLEIPLEDMTPPEFSESLYTIELTTDWDMDKPISDGHSIIVSDNAYELGNEDLNKSLIFQTTEPDLLHIVPHKLWTEPNPEKFSFKLDLYFREGYILEPGYKLFGLSASDDYNSMSTIIEIMIS</sequence>
<evidence type="ECO:0000313" key="3">
    <source>
        <dbReference type="Proteomes" id="UP001642540"/>
    </source>
</evidence>
<protein>
    <submittedName>
        <fullName evidence="2">Uncharacterized protein</fullName>
    </submittedName>
</protein>
<feature type="chain" id="PRO_5046571254" evidence="1">
    <location>
        <begin position="24"/>
        <end position="247"/>
    </location>
</feature>
<proteinExistence type="predicted"/>
<feature type="signal peptide" evidence="1">
    <location>
        <begin position="1"/>
        <end position="23"/>
    </location>
</feature>
<evidence type="ECO:0000256" key="1">
    <source>
        <dbReference type="SAM" id="SignalP"/>
    </source>
</evidence>
<keyword evidence="1" id="KW-0732">Signal</keyword>
<dbReference type="Proteomes" id="UP001642540">
    <property type="component" value="Unassembled WGS sequence"/>
</dbReference>
<comment type="caution">
    <text evidence="2">The sequence shown here is derived from an EMBL/GenBank/DDBJ whole genome shotgun (WGS) entry which is preliminary data.</text>
</comment>
<organism evidence="2 3">
    <name type="scientific">Orchesella dallaii</name>
    <dbReference type="NCBI Taxonomy" id="48710"/>
    <lineage>
        <taxon>Eukaryota</taxon>
        <taxon>Metazoa</taxon>
        <taxon>Ecdysozoa</taxon>
        <taxon>Arthropoda</taxon>
        <taxon>Hexapoda</taxon>
        <taxon>Collembola</taxon>
        <taxon>Entomobryomorpha</taxon>
        <taxon>Entomobryoidea</taxon>
        <taxon>Orchesellidae</taxon>
        <taxon>Orchesellinae</taxon>
        <taxon>Orchesella</taxon>
    </lineage>
</organism>
<dbReference type="EMBL" id="CAXLJM020000019">
    <property type="protein sequence ID" value="CAL8085706.1"/>
    <property type="molecule type" value="Genomic_DNA"/>
</dbReference>